<accession>A0A923MKQ6</accession>
<dbReference type="AlphaFoldDB" id="A0A923MKQ6"/>
<reference evidence="1" key="1">
    <citation type="submission" date="2020-08" db="EMBL/GenBank/DDBJ databases">
        <title>Genome public.</title>
        <authorList>
            <person name="Liu C."/>
            <person name="Sun Q."/>
        </authorList>
    </citation>
    <scope>NUCLEOTIDE SEQUENCE</scope>
    <source>
        <strain evidence="1">BX15</strain>
    </source>
</reference>
<dbReference type="EMBL" id="JACOQI010000017">
    <property type="protein sequence ID" value="MBC5771491.1"/>
    <property type="molecule type" value="Genomic_DNA"/>
</dbReference>
<comment type="caution">
    <text evidence="1">The sequence shown here is derived from an EMBL/GenBank/DDBJ whole genome shotgun (WGS) entry which is preliminary data.</text>
</comment>
<dbReference type="RefSeq" id="WP_187015686.1">
    <property type="nucleotide sequence ID" value="NZ_JACOQI010000017.1"/>
</dbReference>
<protein>
    <submittedName>
        <fullName evidence="1">Uncharacterized protein</fullName>
    </submittedName>
</protein>
<keyword evidence="2" id="KW-1185">Reference proteome</keyword>
<name>A0A923MKQ6_9FIRM</name>
<evidence type="ECO:0000313" key="1">
    <source>
        <dbReference type="EMBL" id="MBC5771491.1"/>
    </source>
</evidence>
<dbReference type="Proteomes" id="UP000620327">
    <property type="component" value="Unassembled WGS sequence"/>
</dbReference>
<organism evidence="1 2">
    <name type="scientific">Dysosmobacter segnis</name>
    <dbReference type="NCBI Taxonomy" id="2763042"/>
    <lineage>
        <taxon>Bacteria</taxon>
        <taxon>Bacillati</taxon>
        <taxon>Bacillota</taxon>
        <taxon>Clostridia</taxon>
        <taxon>Eubacteriales</taxon>
        <taxon>Oscillospiraceae</taxon>
        <taxon>Dysosmobacter</taxon>
    </lineage>
</organism>
<gene>
    <name evidence="1" type="ORF">H8Z83_14420</name>
</gene>
<evidence type="ECO:0000313" key="2">
    <source>
        <dbReference type="Proteomes" id="UP000620327"/>
    </source>
</evidence>
<proteinExistence type="predicted"/>
<sequence>MGIADLYGTWRMTHYEEDGREYRPGEEHIASMLCFDCLWSDLLEGYVMRADWYHAAGLDTDTPQYRSEKHLLAEQIEEPLMPGLPNETWSVRLTDEETGAAFFAALTNRNSLLVRIPYEKNGGAGVRTVTYMRSSGFLPPTLENAMTGEPEKSLIFYWRDPPAEVTEPLSVIPMNALEPNGQNKLLVGRWYETDIQFSVGTPVLNDDGTQQSWISEKVVYEGKIKINEPMFFSLTIPEDTARVCLFMKRPWDVSWFTWPITDQAPFYVSGDTFLTGGS</sequence>